<dbReference type="RefSeq" id="WP_012039985.1">
    <property type="nucleotide sequence ID" value="NC_009484.1"/>
</dbReference>
<keyword evidence="2" id="KW-1185">Reference proteome</keyword>
<dbReference type="KEGG" id="acr:Acry_2344"/>
<dbReference type="EMBL" id="CP000697">
    <property type="protein sequence ID" value="ABQ31538.1"/>
    <property type="molecule type" value="Genomic_DNA"/>
</dbReference>
<sequence length="141" mass="15349">MTVQGRSLLAKRIVEGGWHVASAAHATPTRGVGVIRRGATRRLRALCRLLLAVGDRGAYSIEQDVAGTRYGRREMSDPADFAVTCCASLWISFRNEPIGGRYPKAGTFSRFVEELLHEALGIFPGIGTAERPAPVPRRDSD</sequence>
<protein>
    <submittedName>
        <fullName evidence="1">Uncharacterized protein</fullName>
    </submittedName>
</protein>
<accession>A5G106</accession>
<name>A5G106_ACICJ</name>
<dbReference type="Proteomes" id="UP000000245">
    <property type="component" value="Chromosome"/>
</dbReference>
<dbReference type="HOGENOM" id="CLU_151717_0_0_5"/>
<organism evidence="1 2">
    <name type="scientific">Acidiphilium cryptum (strain JF-5)</name>
    <dbReference type="NCBI Taxonomy" id="349163"/>
    <lineage>
        <taxon>Bacteria</taxon>
        <taxon>Pseudomonadati</taxon>
        <taxon>Pseudomonadota</taxon>
        <taxon>Alphaproteobacteria</taxon>
        <taxon>Acetobacterales</taxon>
        <taxon>Acidocellaceae</taxon>
        <taxon>Acidiphilium</taxon>
    </lineage>
</organism>
<evidence type="ECO:0000313" key="1">
    <source>
        <dbReference type="EMBL" id="ABQ31538.1"/>
    </source>
</evidence>
<reference evidence="1 2" key="1">
    <citation type="submission" date="2007-05" db="EMBL/GenBank/DDBJ databases">
        <title>Complete sequence of chromosome of Acidiphilium cryptum JF-5.</title>
        <authorList>
            <consortium name="US DOE Joint Genome Institute"/>
            <person name="Copeland A."/>
            <person name="Lucas S."/>
            <person name="Lapidus A."/>
            <person name="Barry K."/>
            <person name="Detter J.C."/>
            <person name="Glavina del Rio T."/>
            <person name="Hammon N."/>
            <person name="Israni S."/>
            <person name="Dalin E."/>
            <person name="Tice H."/>
            <person name="Pitluck S."/>
            <person name="Sims D."/>
            <person name="Brettin T."/>
            <person name="Bruce D."/>
            <person name="Han C."/>
            <person name="Schmutz J."/>
            <person name="Larimer F."/>
            <person name="Land M."/>
            <person name="Hauser L."/>
            <person name="Kyrpides N."/>
            <person name="Kim E."/>
            <person name="Magnuson T."/>
            <person name="Richardson P."/>
        </authorList>
    </citation>
    <scope>NUCLEOTIDE SEQUENCE [LARGE SCALE GENOMIC DNA]</scope>
    <source>
        <strain evidence="1 2">JF-5</strain>
    </source>
</reference>
<evidence type="ECO:0000313" key="2">
    <source>
        <dbReference type="Proteomes" id="UP000000245"/>
    </source>
</evidence>
<dbReference type="AlphaFoldDB" id="A5G106"/>
<dbReference type="STRING" id="349163.Acry_2344"/>
<gene>
    <name evidence="1" type="ordered locus">Acry_2344</name>
</gene>
<proteinExistence type="predicted"/>